<sequence>MMRLLVFGVRRRDVTRQPVSGRPRVTTPRQDRYLGLDRLCLLVVAASSPGLLDSAWFLSCYGLILPACLSGAPARLLIRICLCLLFWVLPGFRFRWFTSGSQTFLAVTAPVSPHCLWSDCSDCGVVLFSNKNSLVVVSSTFCFNRRL</sequence>
<evidence type="ECO:0000313" key="2">
    <source>
        <dbReference type="Proteomes" id="UP000887116"/>
    </source>
</evidence>
<dbReference type="EMBL" id="BMAO01013473">
    <property type="protein sequence ID" value="GFQ89071.1"/>
    <property type="molecule type" value="Genomic_DNA"/>
</dbReference>
<dbReference type="AlphaFoldDB" id="A0A8X6KYQ6"/>
<name>A0A8X6KYQ6_TRICU</name>
<proteinExistence type="predicted"/>
<dbReference type="Proteomes" id="UP000887116">
    <property type="component" value="Unassembled WGS sequence"/>
</dbReference>
<evidence type="ECO:0000313" key="1">
    <source>
        <dbReference type="EMBL" id="GFQ89071.1"/>
    </source>
</evidence>
<comment type="caution">
    <text evidence="1">The sequence shown here is derived from an EMBL/GenBank/DDBJ whole genome shotgun (WGS) entry which is preliminary data.</text>
</comment>
<accession>A0A8X6KYQ6</accession>
<gene>
    <name evidence="1" type="ORF">TNCT_136261</name>
</gene>
<protein>
    <submittedName>
        <fullName evidence="1">Uncharacterized protein</fullName>
    </submittedName>
</protein>
<reference evidence="1" key="1">
    <citation type="submission" date="2020-07" db="EMBL/GenBank/DDBJ databases">
        <title>Multicomponent nature underlies the extraordinary mechanical properties of spider dragline silk.</title>
        <authorList>
            <person name="Kono N."/>
            <person name="Nakamura H."/>
            <person name="Mori M."/>
            <person name="Yoshida Y."/>
            <person name="Ohtoshi R."/>
            <person name="Malay A.D."/>
            <person name="Moran D.A.P."/>
            <person name="Tomita M."/>
            <person name="Numata K."/>
            <person name="Arakawa K."/>
        </authorList>
    </citation>
    <scope>NUCLEOTIDE SEQUENCE</scope>
</reference>
<keyword evidence="2" id="KW-1185">Reference proteome</keyword>
<organism evidence="1 2">
    <name type="scientific">Trichonephila clavata</name>
    <name type="common">Joro spider</name>
    <name type="synonym">Nephila clavata</name>
    <dbReference type="NCBI Taxonomy" id="2740835"/>
    <lineage>
        <taxon>Eukaryota</taxon>
        <taxon>Metazoa</taxon>
        <taxon>Ecdysozoa</taxon>
        <taxon>Arthropoda</taxon>
        <taxon>Chelicerata</taxon>
        <taxon>Arachnida</taxon>
        <taxon>Araneae</taxon>
        <taxon>Araneomorphae</taxon>
        <taxon>Entelegynae</taxon>
        <taxon>Araneoidea</taxon>
        <taxon>Nephilidae</taxon>
        <taxon>Trichonephila</taxon>
    </lineage>
</organism>